<accession>A0A0G4HH63</accession>
<proteinExistence type="predicted"/>
<sequence length="612" mass="69280">MKAEEGQVQEEGGAMLIAKQGQPTLPQTQSNRPSPPTKIPYSRRMLQWDFDIRRYSEEFGGDAPFLALASFRKGATMLPASREELARGEFWEADVKEWAAILHTKTIGKRHSHLELAAVLNMGFARNHKEDLSKGPGGRKKKTRIYVAGYDDLRKVDTFSGTPNRDCFLLTLLYVATRGFEVELVDIKNAFLQSPDDHIERVGVRIPKSIPTMPAQKPSFLTGYSDAEWGEIRKEAERVVPGQIYKLSNALYCTPAAPALWGKELKRGQEELGFVPVEQSIAVRREVEDEPAQDVQATHVDDIFGAGERTEEAFDVLGERFKIGSRTKVNVGSKEKYIGMDMYRPSAHTFELTSESYLEGIDVDAIPGKLKKSLSEKDVAPAEEQDVDMSLQGVYQEANGVLGWAVRLNWKRALWFSLLSKATTKPTARHLSAVKTAIHGLKTHRKPLVLHGLKGRELHLAGCFDAMWNRPKYEGRQGDMMMLNDESWDLERDGPQNVISWDLSKDKSKHSSSSIGELIAVCRLIKRISRCARFIRKLWGRDPIISIFVDNGALHDWVRSGILDTDTEYQGMLDYVLQQIQKWGVRMQWITRRAQPANCLCKPIWFTESIYK</sequence>
<protein>
    <recommendedName>
        <fullName evidence="3">Reverse transcriptase Ty1/copia-type domain-containing protein</fullName>
    </recommendedName>
</protein>
<dbReference type="PhylomeDB" id="A0A0G4HH63"/>
<dbReference type="AlphaFoldDB" id="A0A0G4HH63"/>
<dbReference type="EMBL" id="CDMZ01002641">
    <property type="protein sequence ID" value="CEM43245.1"/>
    <property type="molecule type" value="Genomic_DNA"/>
</dbReference>
<reference evidence="2" key="1">
    <citation type="submission" date="2014-11" db="EMBL/GenBank/DDBJ databases">
        <authorList>
            <person name="Otto D Thomas"/>
            <person name="Naeem Raeece"/>
        </authorList>
    </citation>
    <scope>NUCLEOTIDE SEQUENCE</scope>
</reference>
<evidence type="ECO:0000313" key="2">
    <source>
        <dbReference type="EMBL" id="CEM43245.1"/>
    </source>
</evidence>
<name>A0A0G4HH63_9ALVE</name>
<evidence type="ECO:0000256" key="1">
    <source>
        <dbReference type="SAM" id="MobiDB-lite"/>
    </source>
</evidence>
<feature type="region of interest" description="Disordered" evidence="1">
    <location>
        <begin position="1"/>
        <end position="40"/>
    </location>
</feature>
<evidence type="ECO:0008006" key="3">
    <source>
        <dbReference type="Google" id="ProtNLM"/>
    </source>
</evidence>
<feature type="compositionally biased region" description="Polar residues" evidence="1">
    <location>
        <begin position="21"/>
        <end position="32"/>
    </location>
</feature>
<gene>
    <name evidence="2" type="ORF">Cvel_6770</name>
</gene>
<organism evidence="2">
    <name type="scientific">Chromera velia CCMP2878</name>
    <dbReference type="NCBI Taxonomy" id="1169474"/>
    <lineage>
        <taxon>Eukaryota</taxon>
        <taxon>Sar</taxon>
        <taxon>Alveolata</taxon>
        <taxon>Colpodellida</taxon>
        <taxon>Chromeraceae</taxon>
        <taxon>Chromera</taxon>
    </lineage>
</organism>
<dbReference type="VEuPathDB" id="CryptoDB:Cvel_6770"/>